<proteinExistence type="predicted"/>
<dbReference type="EMBL" id="JADGKB010000046">
    <property type="protein sequence ID" value="KAJ3256772.1"/>
    <property type="molecule type" value="Genomic_DNA"/>
</dbReference>
<dbReference type="AlphaFoldDB" id="A0AAD5UFG1"/>
<protein>
    <submittedName>
        <fullName evidence="2">Uncharacterized protein</fullName>
    </submittedName>
</protein>
<evidence type="ECO:0000313" key="3">
    <source>
        <dbReference type="Proteomes" id="UP001210925"/>
    </source>
</evidence>
<name>A0AAD5UFG1_9FUNG</name>
<reference evidence="2" key="1">
    <citation type="submission" date="2020-05" db="EMBL/GenBank/DDBJ databases">
        <title>Phylogenomic resolution of chytrid fungi.</title>
        <authorList>
            <person name="Stajich J.E."/>
            <person name="Amses K."/>
            <person name="Simmons R."/>
            <person name="Seto K."/>
            <person name="Myers J."/>
            <person name="Bonds A."/>
            <person name="Quandt C.A."/>
            <person name="Barry K."/>
            <person name="Liu P."/>
            <person name="Grigoriev I."/>
            <person name="Longcore J.E."/>
            <person name="James T.Y."/>
        </authorList>
    </citation>
    <scope>NUCLEOTIDE SEQUENCE</scope>
    <source>
        <strain evidence="2">PLAUS21</strain>
    </source>
</reference>
<sequence length="256" mass="29384">MQSADNSNLYDQPIDQRPAKLINILTHFAESAFVSTIKLSNQPKEFIAYQQNHDFQSFLAILLHDISQVKTKYKFKRESMVDYLLSFLVVNNSTSEIVQRKEKELREKILQTLDSLEGHINEYMSLRSTFGLEEDPAVVENCKPATPDYVAQRSVVPPLNLTTTVDAKPPIPPPPPPPTSTKTNQPVKSKPRLPKKIINNNFANEICNQRQHLKRVDRTVSGGPMEKHTLPQIVTFTDYAYLELQKKFRHNRDNEE</sequence>
<dbReference type="Proteomes" id="UP001210925">
    <property type="component" value="Unassembled WGS sequence"/>
</dbReference>
<comment type="caution">
    <text evidence="2">The sequence shown here is derived from an EMBL/GenBank/DDBJ whole genome shotgun (WGS) entry which is preliminary data.</text>
</comment>
<evidence type="ECO:0000256" key="1">
    <source>
        <dbReference type="SAM" id="MobiDB-lite"/>
    </source>
</evidence>
<evidence type="ECO:0000313" key="2">
    <source>
        <dbReference type="EMBL" id="KAJ3256772.1"/>
    </source>
</evidence>
<organism evidence="2 3">
    <name type="scientific">Boothiomyces macroporosus</name>
    <dbReference type="NCBI Taxonomy" id="261099"/>
    <lineage>
        <taxon>Eukaryota</taxon>
        <taxon>Fungi</taxon>
        <taxon>Fungi incertae sedis</taxon>
        <taxon>Chytridiomycota</taxon>
        <taxon>Chytridiomycota incertae sedis</taxon>
        <taxon>Chytridiomycetes</taxon>
        <taxon>Rhizophydiales</taxon>
        <taxon>Terramycetaceae</taxon>
        <taxon>Boothiomyces</taxon>
    </lineage>
</organism>
<accession>A0AAD5UFG1</accession>
<keyword evidence="3" id="KW-1185">Reference proteome</keyword>
<feature type="region of interest" description="Disordered" evidence="1">
    <location>
        <begin position="162"/>
        <end position="194"/>
    </location>
</feature>
<gene>
    <name evidence="2" type="ORF">HK103_005146</name>
</gene>
<feature type="compositionally biased region" description="Pro residues" evidence="1">
    <location>
        <begin position="169"/>
        <end position="179"/>
    </location>
</feature>